<dbReference type="RefSeq" id="WP_068536197.1">
    <property type="nucleotide sequence ID" value="NZ_LVJH01000048.1"/>
</dbReference>
<gene>
    <name evidence="2" type="ORF">PGLA_19890</name>
</gene>
<dbReference type="InterPro" id="IPR000182">
    <property type="entry name" value="GNAT_dom"/>
</dbReference>
<comment type="caution">
    <text evidence="2">The sequence shown here is derived from an EMBL/GenBank/DDBJ whole genome shotgun (WGS) entry which is preliminary data.</text>
</comment>
<organism evidence="2 3">
    <name type="scientific">Paenibacillus glacialis</name>
    <dbReference type="NCBI Taxonomy" id="494026"/>
    <lineage>
        <taxon>Bacteria</taxon>
        <taxon>Bacillati</taxon>
        <taxon>Bacillota</taxon>
        <taxon>Bacilli</taxon>
        <taxon>Bacillales</taxon>
        <taxon>Paenibacillaceae</taxon>
        <taxon>Paenibacillus</taxon>
    </lineage>
</organism>
<dbReference type="Gene3D" id="3.40.630.30">
    <property type="match status" value="1"/>
</dbReference>
<dbReference type="PROSITE" id="PS51186">
    <property type="entry name" value="GNAT"/>
    <property type="match status" value="1"/>
</dbReference>
<evidence type="ECO:0000313" key="3">
    <source>
        <dbReference type="Proteomes" id="UP000076967"/>
    </source>
</evidence>
<reference evidence="2 3" key="1">
    <citation type="submission" date="2016-03" db="EMBL/GenBank/DDBJ databases">
        <title>Draft genome sequence of Paenibacillus glacialis DSM 22343.</title>
        <authorList>
            <person name="Shin S.-K."/>
            <person name="Yi H."/>
        </authorList>
    </citation>
    <scope>NUCLEOTIDE SEQUENCE [LARGE SCALE GENOMIC DNA]</scope>
    <source>
        <strain evidence="2 3">DSM 22343</strain>
    </source>
</reference>
<feature type="domain" description="N-acetyltransferase" evidence="1">
    <location>
        <begin position="153"/>
        <end position="293"/>
    </location>
</feature>
<sequence>MNIVFRSFDNSYYDKVCDFLIELSKDDRRHINWNWARWEWMFFHPEFNTDLMNKIGMWYCNDELVGIATYDHYFGEAFFATKQGFAELEKDILEYAIATFSNENGLGIAVNDTDPHTLDLLRSRNFVKNDLTENILEFTLENANLDFITPEGITLKNIDIKKDLYKHQNLLWKAFDNEGHIPVDETTINKQKVMLSATNLNSFLHIVAENEDGEYVAYCGLWYSQKTDYAYVEPVCTIPEYRHKGLGKAVVLEALKRCYALGAKKAYVISDNSFYKSLGFHQHSHYTFYWHNT</sequence>
<dbReference type="SUPFAM" id="SSF55729">
    <property type="entry name" value="Acyl-CoA N-acyltransferases (Nat)"/>
    <property type="match status" value="1"/>
</dbReference>
<accession>A0A168HN98</accession>
<dbReference type="STRING" id="494026.PGLA_19890"/>
<dbReference type="AlphaFoldDB" id="A0A168HN98"/>
<protein>
    <recommendedName>
        <fullName evidence="1">N-acetyltransferase domain-containing protein</fullName>
    </recommendedName>
</protein>
<dbReference type="GO" id="GO:0016747">
    <property type="term" value="F:acyltransferase activity, transferring groups other than amino-acyl groups"/>
    <property type="evidence" value="ECO:0007669"/>
    <property type="project" value="InterPro"/>
</dbReference>
<proteinExistence type="predicted"/>
<dbReference type="OrthoDB" id="62792at2"/>
<dbReference type="InterPro" id="IPR016181">
    <property type="entry name" value="Acyl_CoA_acyltransferase"/>
</dbReference>
<evidence type="ECO:0000313" key="2">
    <source>
        <dbReference type="EMBL" id="OAB38360.1"/>
    </source>
</evidence>
<dbReference type="CDD" id="cd04301">
    <property type="entry name" value="NAT_SF"/>
    <property type="match status" value="1"/>
</dbReference>
<dbReference type="Proteomes" id="UP000076967">
    <property type="component" value="Unassembled WGS sequence"/>
</dbReference>
<evidence type="ECO:0000259" key="1">
    <source>
        <dbReference type="PROSITE" id="PS51186"/>
    </source>
</evidence>
<dbReference type="EMBL" id="LVJH01000048">
    <property type="protein sequence ID" value="OAB38360.1"/>
    <property type="molecule type" value="Genomic_DNA"/>
</dbReference>
<dbReference type="Pfam" id="PF00583">
    <property type="entry name" value="Acetyltransf_1"/>
    <property type="match status" value="1"/>
</dbReference>
<name>A0A168HN98_9BACL</name>
<keyword evidence="3" id="KW-1185">Reference proteome</keyword>